<gene>
    <name evidence="3" type="ORF">LQ567_21070</name>
</gene>
<feature type="domain" description="DUF5683" evidence="2">
    <location>
        <begin position="70"/>
        <end position="229"/>
    </location>
</feature>
<protein>
    <submittedName>
        <fullName evidence="3">DUF5683 domain-containing protein</fullName>
    </submittedName>
</protein>
<evidence type="ECO:0000256" key="1">
    <source>
        <dbReference type="SAM" id="SignalP"/>
    </source>
</evidence>
<keyword evidence="1" id="KW-0732">Signal</keyword>
<dbReference type="EMBL" id="JAJNEC010000006">
    <property type="protein sequence ID" value="MCD2425292.1"/>
    <property type="molecule type" value="Genomic_DNA"/>
</dbReference>
<dbReference type="InterPro" id="IPR043738">
    <property type="entry name" value="DUF5683"/>
</dbReference>
<organism evidence="3 4">
    <name type="scientific">Niabella pedocola</name>
    <dbReference type="NCBI Taxonomy" id="1752077"/>
    <lineage>
        <taxon>Bacteria</taxon>
        <taxon>Pseudomonadati</taxon>
        <taxon>Bacteroidota</taxon>
        <taxon>Chitinophagia</taxon>
        <taxon>Chitinophagales</taxon>
        <taxon>Chitinophagaceae</taxon>
        <taxon>Niabella</taxon>
    </lineage>
</organism>
<dbReference type="Proteomes" id="UP001199816">
    <property type="component" value="Unassembled WGS sequence"/>
</dbReference>
<evidence type="ECO:0000313" key="4">
    <source>
        <dbReference type="Proteomes" id="UP001199816"/>
    </source>
</evidence>
<reference evidence="3 4" key="1">
    <citation type="submission" date="2021-11" db="EMBL/GenBank/DDBJ databases">
        <title>Genomic of Niabella pedocola.</title>
        <authorList>
            <person name="Wu T."/>
        </authorList>
    </citation>
    <scope>NUCLEOTIDE SEQUENCE [LARGE SCALE GENOMIC DNA]</scope>
    <source>
        <strain evidence="3 4">JCM 31011</strain>
    </source>
</reference>
<evidence type="ECO:0000313" key="3">
    <source>
        <dbReference type="EMBL" id="MCD2425292.1"/>
    </source>
</evidence>
<sequence>MQFLNKIILLLCILAGTTLPLYAQNTDTTGIKDTVPLKPDSIKAETILKPAGKAKDKYIDSVARKDPRYRNPGTAALRSAILPGWGQVYNHKIWKVPIVYAALGITGGLFVDNLKWYKRFRYAFTVASNIELGKDSLTGPNYQKVYGQLKRPFFEGPNGLNKEGLRSNRDQIRQDVDYAFVFFLIAWGLNVVDATVDAHLSTFDVSPKLSLRLQPGFSEMANTSGLSLVMRIK</sequence>
<name>A0ABS8PW46_9BACT</name>
<accession>A0ABS8PW46</accession>
<feature type="signal peptide" evidence="1">
    <location>
        <begin position="1"/>
        <end position="23"/>
    </location>
</feature>
<keyword evidence="4" id="KW-1185">Reference proteome</keyword>
<feature type="chain" id="PRO_5045955196" evidence="1">
    <location>
        <begin position="24"/>
        <end position="233"/>
    </location>
</feature>
<comment type="caution">
    <text evidence="3">The sequence shown here is derived from an EMBL/GenBank/DDBJ whole genome shotgun (WGS) entry which is preliminary data.</text>
</comment>
<evidence type="ECO:0000259" key="2">
    <source>
        <dbReference type="Pfam" id="PF18935"/>
    </source>
</evidence>
<proteinExistence type="predicted"/>
<dbReference type="RefSeq" id="WP_231007741.1">
    <property type="nucleotide sequence ID" value="NZ_JAJNEC010000006.1"/>
</dbReference>
<dbReference type="Pfam" id="PF18935">
    <property type="entry name" value="DUF5683"/>
    <property type="match status" value="1"/>
</dbReference>